<evidence type="ECO:0000256" key="3">
    <source>
        <dbReference type="SAM" id="SignalP"/>
    </source>
</evidence>
<evidence type="ECO:0000313" key="4">
    <source>
        <dbReference type="EMBL" id="GMI47881.1"/>
    </source>
</evidence>
<keyword evidence="2" id="KW-0812">Transmembrane</keyword>
<evidence type="ECO:0000313" key="5">
    <source>
        <dbReference type="Proteomes" id="UP001165065"/>
    </source>
</evidence>
<dbReference type="InterPro" id="IPR044200">
    <property type="entry name" value="At5g03900-like"/>
</dbReference>
<feature type="signal peptide" evidence="3">
    <location>
        <begin position="1"/>
        <end position="18"/>
    </location>
</feature>
<evidence type="ECO:0008006" key="6">
    <source>
        <dbReference type="Google" id="ProtNLM"/>
    </source>
</evidence>
<feature type="chain" id="PRO_5040992644" description="Iron-sulfur cluster biosynthesis family protein" evidence="3">
    <location>
        <begin position="19"/>
        <end position="541"/>
    </location>
</feature>
<dbReference type="PANTHER" id="PTHR47380">
    <property type="entry name" value="OS02G0533000 PROTEIN"/>
    <property type="match status" value="1"/>
</dbReference>
<keyword evidence="2" id="KW-1133">Transmembrane helix</keyword>
<name>A0A9W7GLF2_9STRA</name>
<dbReference type="PANTHER" id="PTHR47380:SF4">
    <property type="entry name" value="OS02G0533000 PROTEIN"/>
    <property type="match status" value="1"/>
</dbReference>
<dbReference type="OrthoDB" id="4518at2759"/>
<comment type="caution">
    <text evidence="4">The sequence shown here is derived from an EMBL/GenBank/DDBJ whole genome shotgun (WGS) entry which is preliminary data.</text>
</comment>
<dbReference type="AlphaFoldDB" id="A0A9W7GLF2"/>
<evidence type="ECO:0000256" key="2">
    <source>
        <dbReference type="SAM" id="Phobius"/>
    </source>
</evidence>
<dbReference type="EMBL" id="BRYA01000364">
    <property type="protein sequence ID" value="GMI47881.1"/>
    <property type="molecule type" value="Genomic_DNA"/>
</dbReference>
<dbReference type="Proteomes" id="UP001165065">
    <property type="component" value="Unassembled WGS sequence"/>
</dbReference>
<feature type="transmembrane region" description="Helical" evidence="2">
    <location>
        <begin position="395"/>
        <end position="415"/>
    </location>
</feature>
<sequence>MIILRLLAAYTYLVSTYGFVYPNSCTSCLKRGLKRGITLPHSDTSTLGISSYAKINRPAPSIQLKSTSKSINSLLNDNVPPENVLKGVEKAGYLLTAPDLAAASGCDLATASRSLVSLSALTGADLKVSEDGDITYKFPPNFREVLSRNSVKAKAMLYVSRNRSKIEHAGKVAFGVTLIASLAIVATTLIAISSSSSSDDDRRRDDRRRGGMGGFGNILGPSPFDFWYYRPYRTYYVYGSPRVRGREEMGFLESVFSYVFGDGDPNGQLEEVRVRGAARVIRESGGAVTAEQLAPFVDIGDGITGEELYVDESFVLPIVSQLGGRPEVTEDGDIVYVFEELQKTGLGKEELSKLMGVGSEEEYEEAMEARSMVKLPEEIVEVPYSFSSASDVNKVLASVFGVLNLGGVLYLGQVFSSPALQSVQLGGYIGAVKVLMPFLLTYAVAFNAIPVIRAIWNKVENKKIAKRNQTRRLWRAMLEGEGGNVRRKLRAAKKFALEIKSIGSKREIFDSGKEVLESQKDMEMQSLEQFDAKLRDEYDQV</sequence>
<protein>
    <recommendedName>
        <fullName evidence="6">Iron-sulfur cluster biosynthesis family protein</fullName>
    </recommendedName>
</protein>
<gene>
    <name evidence="4" type="ORF">TrCOL_g4163</name>
</gene>
<reference evidence="5" key="1">
    <citation type="journal article" date="2023" name="Commun. Biol.">
        <title>Genome analysis of Parmales, the sister group of diatoms, reveals the evolutionary specialization of diatoms from phago-mixotrophs to photoautotrophs.</title>
        <authorList>
            <person name="Ban H."/>
            <person name="Sato S."/>
            <person name="Yoshikawa S."/>
            <person name="Yamada K."/>
            <person name="Nakamura Y."/>
            <person name="Ichinomiya M."/>
            <person name="Sato N."/>
            <person name="Blanc-Mathieu R."/>
            <person name="Endo H."/>
            <person name="Kuwata A."/>
            <person name="Ogata H."/>
        </authorList>
    </citation>
    <scope>NUCLEOTIDE SEQUENCE [LARGE SCALE GENOMIC DNA]</scope>
</reference>
<keyword evidence="2" id="KW-0472">Membrane</keyword>
<organism evidence="4 5">
    <name type="scientific">Triparma columacea</name>
    <dbReference type="NCBI Taxonomy" id="722753"/>
    <lineage>
        <taxon>Eukaryota</taxon>
        <taxon>Sar</taxon>
        <taxon>Stramenopiles</taxon>
        <taxon>Ochrophyta</taxon>
        <taxon>Bolidophyceae</taxon>
        <taxon>Parmales</taxon>
        <taxon>Triparmaceae</taxon>
        <taxon>Triparma</taxon>
    </lineage>
</organism>
<evidence type="ECO:0000256" key="1">
    <source>
        <dbReference type="SAM" id="MobiDB-lite"/>
    </source>
</evidence>
<accession>A0A9W7GLF2</accession>
<feature type="transmembrane region" description="Helical" evidence="2">
    <location>
        <begin position="435"/>
        <end position="456"/>
    </location>
</feature>
<keyword evidence="3" id="KW-0732">Signal</keyword>
<keyword evidence="5" id="KW-1185">Reference proteome</keyword>
<feature type="transmembrane region" description="Helical" evidence="2">
    <location>
        <begin position="172"/>
        <end position="194"/>
    </location>
</feature>
<feature type="compositionally biased region" description="Basic and acidic residues" evidence="1">
    <location>
        <begin position="199"/>
        <end position="209"/>
    </location>
</feature>
<proteinExistence type="predicted"/>
<feature type="region of interest" description="Disordered" evidence="1">
    <location>
        <begin position="195"/>
        <end position="214"/>
    </location>
</feature>